<dbReference type="PANTHER" id="PTHR42685">
    <property type="entry name" value="GERANYLGERANYL DIPHOSPHATE REDUCTASE"/>
    <property type="match status" value="1"/>
</dbReference>
<feature type="region of interest" description="Disordered" evidence="1">
    <location>
        <begin position="20"/>
        <end position="60"/>
    </location>
</feature>
<reference evidence="3 4" key="1">
    <citation type="submission" date="2019-08" db="EMBL/GenBank/DDBJ databases">
        <title>Paraburkholderia sp. DCY113.</title>
        <authorList>
            <person name="Kang J."/>
        </authorList>
    </citation>
    <scope>NUCLEOTIDE SEQUENCE [LARGE SCALE GENOMIC DNA]</scope>
    <source>
        <strain evidence="3 4">DCY113</strain>
    </source>
</reference>
<dbReference type="InterPro" id="IPR011777">
    <property type="entry name" value="Geranylgeranyl_Rdtase_fam"/>
</dbReference>
<dbReference type="Pfam" id="PF01494">
    <property type="entry name" value="FAD_binding_3"/>
    <property type="match status" value="1"/>
</dbReference>
<comment type="caution">
    <text evidence="3">The sequence shown here is derived from an EMBL/GenBank/DDBJ whole genome shotgun (WGS) entry which is preliminary data.</text>
</comment>
<dbReference type="InterPro" id="IPR036188">
    <property type="entry name" value="FAD/NAD-bd_sf"/>
</dbReference>
<proteinExistence type="predicted"/>
<sequence>MAVRSGDCAGAIRRTRRWRLRSNQSAGADTGQRSSRVVLGEQRFDDRTQEGVPPGGRIHRPYARGAIRSRYAGGQTEPENHCAGGLRKIRAPGHAAIRSAAGRLPWCGCRRIGQRAAHSRDPGCRCNVSAKAMIYDAIVVGAGPGGSSAASFLARDGIATLLIDKSTFPRDKVCGDGLTPQAIYWLDRLGCVDEVLAATDACLKSCDLFINGELVLTGRFPSHTQYPDFAVLLDRKRFDHILLNNACDHGAHFQPDTRVHDIVYEPDCICVMGETRGKPTEYRARVVIGADGVSSAISRAIGNTLKDGVIAASLRAYFRNVEWDGAQIKVYFARDYFPGYGWLFVDDSGFANVGLGYAFDKNFPMLENLGAHFRRFLATEVAGMLANATRCGPVSGGSAAFYRPKAIIADRVMLIGDAANQADPLNGGGIHKAMESAFCAAQTCRHALDAGDFSCAALKRYETRWNEQYGLDWQTAEIFLSIAKNPNLRDFALFLLKNIGTLTAADPQFQDFASGIFSGVISQSSCLSPLVLYQAFPKQLAAWLALMQYDANAAVDGKHDVVLGSMRLARGAVGSIARAGVNMARSPVTTLDWGIEVATRVMRLADRQVASGHTAGRHGEPAHTSRR</sequence>
<dbReference type="InterPro" id="IPR002938">
    <property type="entry name" value="FAD-bd"/>
</dbReference>
<dbReference type="Proteomes" id="UP000325273">
    <property type="component" value="Unassembled WGS sequence"/>
</dbReference>
<accession>A0A5B0GLZ4</accession>
<dbReference type="SUPFAM" id="SSF51905">
    <property type="entry name" value="FAD/NAD(P)-binding domain"/>
    <property type="match status" value="1"/>
</dbReference>
<dbReference type="PANTHER" id="PTHR42685:SF22">
    <property type="entry name" value="CONDITIONED MEDIUM FACTOR RECEPTOR 1"/>
    <property type="match status" value="1"/>
</dbReference>
<gene>
    <name evidence="3" type="ORF">FVF58_34700</name>
</gene>
<dbReference type="AlphaFoldDB" id="A0A5B0GLZ4"/>
<dbReference type="Gene3D" id="3.50.50.60">
    <property type="entry name" value="FAD/NAD(P)-binding domain"/>
    <property type="match status" value="1"/>
</dbReference>
<keyword evidence="4" id="KW-1185">Reference proteome</keyword>
<dbReference type="GO" id="GO:0071949">
    <property type="term" value="F:FAD binding"/>
    <property type="evidence" value="ECO:0007669"/>
    <property type="project" value="InterPro"/>
</dbReference>
<feature type="domain" description="FAD-binding" evidence="2">
    <location>
        <begin position="136"/>
        <end position="306"/>
    </location>
</feature>
<name>A0A5B0GLZ4_9BURK</name>
<feature type="compositionally biased region" description="Polar residues" evidence="1">
    <location>
        <begin position="21"/>
        <end position="35"/>
    </location>
</feature>
<evidence type="ECO:0000313" key="4">
    <source>
        <dbReference type="Proteomes" id="UP000325273"/>
    </source>
</evidence>
<organism evidence="3 4">
    <name type="scientific">Paraburkholderia panacisoli</name>
    <dbReference type="NCBI Taxonomy" id="2603818"/>
    <lineage>
        <taxon>Bacteria</taxon>
        <taxon>Pseudomonadati</taxon>
        <taxon>Pseudomonadota</taxon>
        <taxon>Betaproteobacteria</taxon>
        <taxon>Burkholderiales</taxon>
        <taxon>Burkholderiaceae</taxon>
        <taxon>Paraburkholderia</taxon>
    </lineage>
</organism>
<evidence type="ECO:0000313" key="3">
    <source>
        <dbReference type="EMBL" id="KAA1003835.1"/>
    </source>
</evidence>
<evidence type="ECO:0000259" key="2">
    <source>
        <dbReference type="Pfam" id="PF01494"/>
    </source>
</evidence>
<dbReference type="InterPro" id="IPR050407">
    <property type="entry name" value="Geranylgeranyl_reductase"/>
</dbReference>
<protein>
    <submittedName>
        <fullName evidence="3">NAD(P)/FAD-dependent oxidoreductase</fullName>
    </submittedName>
</protein>
<dbReference type="EMBL" id="VTUZ01000032">
    <property type="protein sequence ID" value="KAA1003835.1"/>
    <property type="molecule type" value="Genomic_DNA"/>
</dbReference>
<dbReference type="GO" id="GO:0016628">
    <property type="term" value="F:oxidoreductase activity, acting on the CH-CH group of donors, NAD or NADP as acceptor"/>
    <property type="evidence" value="ECO:0007669"/>
    <property type="project" value="InterPro"/>
</dbReference>
<dbReference type="NCBIfam" id="TIGR02032">
    <property type="entry name" value="GG-red-SF"/>
    <property type="match status" value="1"/>
</dbReference>
<evidence type="ECO:0000256" key="1">
    <source>
        <dbReference type="SAM" id="MobiDB-lite"/>
    </source>
</evidence>
<dbReference type="PRINTS" id="PR00420">
    <property type="entry name" value="RNGMNOXGNASE"/>
</dbReference>